<reference evidence="2" key="1">
    <citation type="submission" date="2019-05" db="EMBL/GenBank/DDBJ databases">
        <title>Isolation, diversity and antifungal activity of Actinobacteria from wheat.</title>
        <authorList>
            <person name="Yu B."/>
        </authorList>
    </citation>
    <scope>NUCLEOTIDE SEQUENCE [LARGE SCALE GENOMIC DNA]</scope>
    <source>
        <strain evidence="2">NEAU-HEGS1-5</strain>
    </source>
</reference>
<dbReference type="SMART" id="SM00530">
    <property type="entry name" value="HTH_XRE"/>
    <property type="match status" value="1"/>
</dbReference>
<dbReference type="InterPro" id="IPR041413">
    <property type="entry name" value="MLTR_LBD"/>
</dbReference>
<dbReference type="PANTHER" id="PTHR35010:SF2">
    <property type="entry name" value="BLL4672 PROTEIN"/>
    <property type="match status" value="1"/>
</dbReference>
<dbReference type="Gene3D" id="3.30.450.180">
    <property type="match status" value="1"/>
</dbReference>
<dbReference type="SUPFAM" id="SSF47413">
    <property type="entry name" value="lambda repressor-like DNA-binding domains"/>
    <property type="match status" value="1"/>
</dbReference>
<dbReference type="GO" id="GO:0003677">
    <property type="term" value="F:DNA binding"/>
    <property type="evidence" value="ECO:0007669"/>
    <property type="project" value="InterPro"/>
</dbReference>
<dbReference type="InterPro" id="IPR001387">
    <property type="entry name" value="Cro/C1-type_HTH"/>
</dbReference>
<dbReference type="AlphaFoldDB" id="A0A5R8Z5G4"/>
<dbReference type="Proteomes" id="UP000309033">
    <property type="component" value="Unassembled WGS sequence"/>
</dbReference>
<evidence type="ECO:0000313" key="3">
    <source>
        <dbReference type="Proteomes" id="UP000309033"/>
    </source>
</evidence>
<evidence type="ECO:0000259" key="1">
    <source>
        <dbReference type="PROSITE" id="PS50943"/>
    </source>
</evidence>
<dbReference type="CDD" id="cd00093">
    <property type="entry name" value="HTH_XRE"/>
    <property type="match status" value="1"/>
</dbReference>
<evidence type="ECO:0000313" key="2">
    <source>
        <dbReference type="EMBL" id="TLP60841.1"/>
    </source>
</evidence>
<comment type="caution">
    <text evidence="2">The sequence shown here is derived from an EMBL/GenBank/DDBJ whole genome shotgun (WGS) entry which is preliminary data.</text>
</comment>
<dbReference type="Gene3D" id="1.10.260.40">
    <property type="entry name" value="lambda repressor-like DNA-binding domains"/>
    <property type="match status" value="1"/>
</dbReference>
<dbReference type="PANTHER" id="PTHR35010">
    <property type="entry name" value="BLL4672 PROTEIN-RELATED"/>
    <property type="match status" value="1"/>
</dbReference>
<dbReference type="EMBL" id="VANP01000004">
    <property type="protein sequence ID" value="TLP60841.1"/>
    <property type="molecule type" value="Genomic_DNA"/>
</dbReference>
<organism evidence="2 3">
    <name type="scientific">Microbispora triticiradicis</name>
    <dbReference type="NCBI Taxonomy" id="2200763"/>
    <lineage>
        <taxon>Bacteria</taxon>
        <taxon>Bacillati</taxon>
        <taxon>Actinomycetota</taxon>
        <taxon>Actinomycetes</taxon>
        <taxon>Streptosporangiales</taxon>
        <taxon>Streptosporangiaceae</taxon>
        <taxon>Microbispora</taxon>
    </lineage>
</organism>
<protein>
    <submittedName>
        <fullName evidence="2">Helix-turn-helix domain-containing protein</fullName>
    </submittedName>
</protein>
<dbReference type="InterPro" id="IPR010982">
    <property type="entry name" value="Lambda_DNA-bd_dom_sf"/>
</dbReference>
<accession>A0A5R8Z5G4</accession>
<feature type="domain" description="HTH cro/C1-type" evidence="1">
    <location>
        <begin position="34"/>
        <end position="87"/>
    </location>
</feature>
<proteinExistence type="predicted"/>
<keyword evidence="3" id="KW-1185">Reference proteome</keyword>
<dbReference type="Pfam" id="PF17765">
    <property type="entry name" value="MLTR_LBD"/>
    <property type="match status" value="1"/>
</dbReference>
<name>A0A5R8Z5G4_9ACTN</name>
<gene>
    <name evidence="2" type="ORF">FED44_13335</name>
</gene>
<dbReference type="OrthoDB" id="4336585at2"/>
<sequence length="283" mass="31758">MRDSDRRAELGAFLRAQRARLRPADVGLPEGDPALRRTPGLRREEVAELSGVGVTWYTYLEQGRDISASAQVIDALARALRLDPDEHHHLRDLAGLAPPDTPPPGGEQAAAAARLRRLVDAAAPNAASLYDTCFDYVAWNTSYTLLRLDPLTFPPGRRNLLWMMFTDAANRARMVDWEPAARAVISQFRAAMGRRPGDPRLAALVEELSEVSREFREWWADYPVRRFRPVTVGIDHPEIGRLDLEMFKMRPMGHPDLVLVLQVPVGEDARRRVASLLGRTGRD</sequence>
<dbReference type="Pfam" id="PF13560">
    <property type="entry name" value="HTH_31"/>
    <property type="match status" value="1"/>
</dbReference>
<dbReference type="PROSITE" id="PS50943">
    <property type="entry name" value="HTH_CROC1"/>
    <property type="match status" value="1"/>
</dbReference>